<feature type="domain" description="OmpR/PhoB-type" evidence="9">
    <location>
        <begin position="131"/>
        <end position="230"/>
    </location>
</feature>
<dbReference type="PANTHER" id="PTHR48111">
    <property type="entry name" value="REGULATOR OF RPOS"/>
    <property type="match status" value="1"/>
</dbReference>
<reference evidence="10 11" key="1">
    <citation type="journal article" date="2014" name="Int. J. Syst. Evol. Microbiol.">
        <title>Complete genome sequence of Corynebacterium casei LMG S-19264T (=DSM 44701T), isolated from a smear-ripened cheese.</title>
        <authorList>
            <consortium name="US DOE Joint Genome Institute (JGI-PGF)"/>
            <person name="Walter F."/>
            <person name="Albersmeier A."/>
            <person name="Kalinowski J."/>
            <person name="Ruckert C."/>
        </authorList>
    </citation>
    <scope>NUCLEOTIDE SEQUENCE [LARGE SCALE GENOMIC DNA]</scope>
    <source>
        <strain evidence="10 11">NBRC 110095</strain>
    </source>
</reference>
<dbReference type="Proteomes" id="UP001156870">
    <property type="component" value="Unassembled WGS sequence"/>
</dbReference>
<dbReference type="GO" id="GO:0006355">
    <property type="term" value="P:regulation of DNA-templated transcription"/>
    <property type="evidence" value="ECO:0007669"/>
    <property type="project" value="InterPro"/>
</dbReference>
<dbReference type="FunFam" id="3.40.50.2300:FF:000001">
    <property type="entry name" value="DNA-binding response regulator PhoB"/>
    <property type="match status" value="1"/>
</dbReference>
<dbReference type="Pfam" id="PF00072">
    <property type="entry name" value="Response_reg"/>
    <property type="match status" value="1"/>
</dbReference>
<dbReference type="GO" id="GO:0000156">
    <property type="term" value="F:phosphorelay response regulator activity"/>
    <property type="evidence" value="ECO:0007669"/>
    <property type="project" value="TreeGrafter"/>
</dbReference>
<dbReference type="Pfam" id="PF00486">
    <property type="entry name" value="Trans_reg_C"/>
    <property type="match status" value="1"/>
</dbReference>
<dbReference type="InterPro" id="IPR011006">
    <property type="entry name" value="CheY-like_superfamily"/>
</dbReference>
<dbReference type="AlphaFoldDB" id="A0AA37T854"/>
<dbReference type="Gene3D" id="1.10.10.10">
    <property type="entry name" value="Winged helix-like DNA-binding domain superfamily/Winged helix DNA-binding domain"/>
    <property type="match status" value="1"/>
</dbReference>
<evidence type="ECO:0000256" key="1">
    <source>
        <dbReference type="ARBA" id="ARBA00022553"/>
    </source>
</evidence>
<keyword evidence="1 6" id="KW-0597">Phosphoprotein</keyword>
<dbReference type="InterPro" id="IPR001867">
    <property type="entry name" value="OmpR/PhoB-type_DNA-bd"/>
</dbReference>
<keyword evidence="11" id="KW-1185">Reference proteome</keyword>
<keyword evidence="3" id="KW-0805">Transcription regulation</keyword>
<evidence type="ECO:0000259" key="8">
    <source>
        <dbReference type="PROSITE" id="PS50110"/>
    </source>
</evidence>
<evidence type="ECO:0000259" key="9">
    <source>
        <dbReference type="PROSITE" id="PS51755"/>
    </source>
</evidence>
<dbReference type="GO" id="GO:0005829">
    <property type="term" value="C:cytosol"/>
    <property type="evidence" value="ECO:0007669"/>
    <property type="project" value="TreeGrafter"/>
</dbReference>
<organism evidence="10 11">
    <name type="scientific">Marinibactrum halimedae</name>
    <dbReference type="NCBI Taxonomy" id="1444977"/>
    <lineage>
        <taxon>Bacteria</taxon>
        <taxon>Pseudomonadati</taxon>
        <taxon>Pseudomonadota</taxon>
        <taxon>Gammaproteobacteria</taxon>
        <taxon>Cellvibrionales</taxon>
        <taxon>Cellvibrionaceae</taxon>
        <taxon>Marinibactrum</taxon>
    </lineage>
</organism>
<dbReference type="PROSITE" id="PS51755">
    <property type="entry name" value="OMPR_PHOB"/>
    <property type="match status" value="1"/>
</dbReference>
<dbReference type="EMBL" id="BSPD01000005">
    <property type="protein sequence ID" value="GLS24447.1"/>
    <property type="molecule type" value="Genomic_DNA"/>
</dbReference>
<name>A0AA37T854_9GAMM</name>
<evidence type="ECO:0000256" key="6">
    <source>
        <dbReference type="PROSITE-ProRule" id="PRU00169"/>
    </source>
</evidence>
<dbReference type="SMART" id="SM00862">
    <property type="entry name" value="Trans_reg_C"/>
    <property type="match status" value="1"/>
</dbReference>
<dbReference type="SUPFAM" id="SSF52172">
    <property type="entry name" value="CheY-like"/>
    <property type="match status" value="1"/>
</dbReference>
<protein>
    <submittedName>
        <fullName evidence="10">DNA-binding response regulator</fullName>
    </submittedName>
</protein>
<comment type="caution">
    <text evidence="10">The sequence shown here is derived from an EMBL/GenBank/DDBJ whole genome shotgun (WGS) entry which is preliminary data.</text>
</comment>
<dbReference type="InterPro" id="IPR036388">
    <property type="entry name" value="WH-like_DNA-bd_sf"/>
</dbReference>
<dbReference type="CDD" id="cd00383">
    <property type="entry name" value="trans_reg_C"/>
    <property type="match status" value="1"/>
</dbReference>
<evidence type="ECO:0000256" key="3">
    <source>
        <dbReference type="ARBA" id="ARBA00023015"/>
    </source>
</evidence>
<evidence type="ECO:0000256" key="2">
    <source>
        <dbReference type="ARBA" id="ARBA00023012"/>
    </source>
</evidence>
<feature type="domain" description="Response regulatory" evidence="8">
    <location>
        <begin position="3"/>
        <end position="116"/>
    </location>
</feature>
<dbReference type="InterPro" id="IPR001789">
    <property type="entry name" value="Sig_transdc_resp-reg_receiver"/>
</dbReference>
<feature type="modified residue" description="4-aspartylphosphate" evidence="6">
    <location>
        <position position="52"/>
    </location>
</feature>
<keyword evidence="5" id="KW-0804">Transcription</keyword>
<dbReference type="GO" id="GO:0000976">
    <property type="term" value="F:transcription cis-regulatory region binding"/>
    <property type="evidence" value="ECO:0007669"/>
    <property type="project" value="TreeGrafter"/>
</dbReference>
<dbReference type="Gene3D" id="3.40.50.2300">
    <property type="match status" value="1"/>
</dbReference>
<proteinExistence type="predicted"/>
<dbReference type="RefSeq" id="WP_232595687.1">
    <property type="nucleotide sequence ID" value="NZ_BSPD01000005.1"/>
</dbReference>
<keyword evidence="4 7" id="KW-0238">DNA-binding</keyword>
<evidence type="ECO:0000256" key="7">
    <source>
        <dbReference type="PROSITE-ProRule" id="PRU01091"/>
    </source>
</evidence>
<evidence type="ECO:0000313" key="11">
    <source>
        <dbReference type="Proteomes" id="UP001156870"/>
    </source>
</evidence>
<sequence>MQHVLIVEDEAKLAKLQQEFLEKSGFNVSILMDGNPVIDWVKTHSPDLILLDLMLPGKDGLTLCREIRQFSDVPIIMLTAKVEEIDRILGLELGADDYVCKPVSPSEVVARVRANLRRSGITQQSEHTEASTDVNTSPLQWDEAKYSVSLNGEPLNLTAIEFQLLLTLAKQPGRIFTRDQLMENIYSDSRIVSNRTIDSHVKKIRTKLKAIDADNEYIHSLYGVGFKFETSDDER</sequence>
<dbReference type="SMART" id="SM00448">
    <property type="entry name" value="REC"/>
    <property type="match status" value="1"/>
</dbReference>
<dbReference type="PANTHER" id="PTHR48111:SF59">
    <property type="entry name" value="TRANSCRIPTIONAL REGULATORY PROTEIN BAER"/>
    <property type="match status" value="1"/>
</dbReference>
<feature type="DNA-binding region" description="OmpR/PhoB-type" evidence="7">
    <location>
        <begin position="131"/>
        <end position="230"/>
    </location>
</feature>
<dbReference type="GO" id="GO:0032993">
    <property type="term" value="C:protein-DNA complex"/>
    <property type="evidence" value="ECO:0007669"/>
    <property type="project" value="TreeGrafter"/>
</dbReference>
<accession>A0AA37T854</accession>
<dbReference type="PROSITE" id="PS50110">
    <property type="entry name" value="RESPONSE_REGULATORY"/>
    <property type="match status" value="1"/>
</dbReference>
<evidence type="ECO:0000256" key="4">
    <source>
        <dbReference type="ARBA" id="ARBA00023125"/>
    </source>
</evidence>
<dbReference type="InterPro" id="IPR016032">
    <property type="entry name" value="Sig_transdc_resp-reg_C-effctor"/>
</dbReference>
<dbReference type="SUPFAM" id="SSF46894">
    <property type="entry name" value="C-terminal effector domain of the bipartite response regulators"/>
    <property type="match status" value="1"/>
</dbReference>
<keyword evidence="2" id="KW-0902">Two-component regulatory system</keyword>
<evidence type="ECO:0000256" key="5">
    <source>
        <dbReference type="ARBA" id="ARBA00023163"/>
    </source>
</evidence>
<dbReference type="InterPro" id="IPR039420">
    <property type="entry name" value="WalR-like"/>
</dbReference>
<gene>
    <name evidence="10" type="ORF">GCM10007877_01580</name>
</gene>
<evidence type="ECO:0000313" key="10">
    <source>
        <dbReference type="EMBL" id="GLS24447.1"/>
    </source>
</evidence>
<dbReference type="Gene3D" id="6.10.250.690">
    <property type="match status" value="1"/>
</dbReference>